<name>A0A1M5S143_9BRAD</name>
<sequence length="77" mass="8395">MIIIDGQNVETVYYWLTVVPEAGPVIAEGSISGSEGVMRKVKNAKVARLALVDGPTVALQCHGGRNGTRWVRCRQDR</sequence>
<dbReference type="EMBL" id="LT670817">
    <property type="protein sequence ID" value="SHH32317.1"/>
    <property type="molecule type" value="Genomic_DNA"/>
</dbReference>
<organism evidence="1 2">
    <name type="scientific">Bradyrhizobium erythrophlei</name>
    <dbReference type="NCBI Taxonomy" id="1437360"/>
    <lineage>
        <taxon>Bacteria</taxon>
        <taxon>Pseudomonadati</taxon>
        <taxon>Pseudomonadota</taxon>
        <taxon>Alphaproteobacteria</taxon>
        <taxon>Hyphomicrobiales</taxon>
        <taxon>Nitrobacteraceae</taxon>
        <taxon>Bradyrhizobium</taxon>
    </lineage>
</organism>
<dbReference type="AlphaFoldDB" id="A0A1M5S143"/>
<dbReference type="Proteomes" id="UP000189796">
    <property type="component" value="Chromosome I"/>
</dbReference>
<evidence type="ECO:0000313" key="1">
    <source>
        <dbReference type="EMBL" id="SHH32317.1"/>
    </source>
</evidence>
<reference evidence="1 2" key="1">
    <citation type="submission" date="2016-11" db="EMBL/GenBank/DDBJ databases">
        <authorList>
            <person name="Jaros S."/>
            <person name="Januszkiewicz K."/>
            <person name="Wedrychowicz H."/>
        </authorList>
    </citation>
    <scope>NUCLEOTIDE SEQUENCE [LARGE SCALE GENOMIC DNA]</scope>
    <source>
        <strain evidence="1 2">GAS138</strain>
    </source>
</reference>
<protein>
    <submittedName>
        <fullName evidence="1">Uncharacterized protein</fullName>
    </submittedName>
</protein>
<proteinExistence type="predicted"/>
<gene>
    <name evidence="1" type="ORF">SAMN05443248_4444</name>
</gene>
<accession>A0A1M5S143</accession>
<evidence type="ECO:0000313" key="2">
    <source>
        <dbReference type="Proteomes" id="UP000189796"/>
    </source>
</evidence>